<dbReference type="PANTHER" id="PTHR30349">
    <property type="entry name" value="PHAGE INTEGRASE-RELATED"/>
    <property type="match status" value="1"/>
</dbReference>
<organism evidence="7 8">
    <name type="scientific">Streptodolium elevatio</name>
    <dbReference type="NCBI Taxonomy" id="3157996"/>
    <lineage>
        <taxon>Bacteria</taxon>
        <taxon>Bacillati</taxon>
        <taxon>Actinomycetota</taxon>
        <taxon>Actinomycetes</taxon>
        <taxon>Kitasatosporales</taxon>
        <taxon>Streptomycetaceae</taxon>
        <taxon>Streptodolium</taxon>
    </lineage>
</organism>
<dbReference type="Pfam" id="PF00589">
    <property type="entry name" value="Phage_integrase"/>
    <property type="match status" value="1"/>
</dbReference>
<evidence type="ECO:0000256" key="4">
    <source>
        <dbReference type="PROSITE-ProRule" id="PRU01248"/>
    </source>
</evidence>
<proteinExistence type="inferred from homology"/>
<evidence type="ECO:0000259" key="6">
    <source>
        <dbReference type="PROSITE" id="PS51900"/>
    </source>
</evidence>
<dbReference type="InterPro" id="IPR011010">
    <property type="entry name" value="DNA_brk_join_enz"/>
</dbReference>
<evidence type="ECO:0000256" key="3">
    <source>
        <dbReference type="ARBA" id="ARBA00023172"/>
    </source>
</evidence>
<dbReference type="Gene3D" id="1.10.150.130">
    <property type="match status" value="1"/>
</dbReference>
<dbReference type="InterPro" id="IPR044068">
    <property type="entry name" value="CB"/>
</dbReference>
<comment type="similarity">
    <text evidence="1">Belongs to the 'phage' integrase family.</text>
</comment>
<evidence type="ECO:0000259" key="5">
    <source>
        <dbReference type="PROSITE" id="PS51898"/>
    </source>
</evidence>
<reference evidence="7 8" key="1">
    <citation type="submission" date="2024-06" db="EMBL/GenBank/DDBJ databases">
        <title>The Natural Products Discovery Center: Release of the First 8490 Sequenced Strains for Exploring Actinobacteria Biosynthetic Diversity.</title>
        <authorList>
            <person name="Kalkreuter E."/>
            <person name="Kautsar S.A."/>
            <person name="Yang D."/>
            <person name="Bader C.D."/>
            <person name="Teijaro C.N."/>
            <person name="Fluegel L."/>
            <person name="Davis C.M."/>
            <person name="Simpson J.R."/>
            <person name="Lauterbach L."/>
            <person name="Steele A.D."/>
            <person name="Gui C."/>
            <person name="Meng S."/>
            <person name="Li G."/>
            <person name="Viehrig K."/>
            <person name="Ye F."/>
            <person name="Su P."/>
            <person name="Kiefer A.F."/>
            <person name="Nichols A."/>
            <person name="Cepeda A.J."/>
            <person name="Yan W."/>
            <person name="Fan B."/>
            <person name="Jiang Y."/>
            <person name="Adhikari A."/>
            <person name="Zheng C.-J."/>
            <person name="Schuster L."/>
            <person name="Cowan T.M."/>
            <person name="Smanski M.J."/>
            <person name="Chevrette M.G."/>
            <person name="De Carvalho L.P.S."/>
            <person name="Shen B."/>
        </authorList>
    </citation>
    <scope>NUCLEOTIDE SEQUENCE [LARGE SCALE GENOMIC DNA]</scope>
    <source>
        <strain evidence="7 8">NPDC048946</strain>
    </source>
</reference>
<evidence type="ECO:0000313" key="8">
    <source>
        <dbReference type="Proteomes" id="UP001551482"/>
    </source>
</evidence>
<dbReference type="PROSITE" id="PS51900">
    <property type="entry name" value="CB"/>
    <property type="match status" value="1"/>
</dbReference>
<keyword evidence="8" id="KW-1185">Reference proteome</keyword>
<evidence type="ECO:0000256" key="2">
    <source>
        <dbReference type="ARBA" id="ARBA00023125"/>
    </source>
</evidence>
<feature type="domain" description="Tyr recombinase" evidence="5">
    <location>
        <begin position="118"/>
        <end position="302"/>
    </location>
</feature>
<comment type="caution">
    <text evidence="7">The sequence shown here is derived from an EMBL/GenBank/DDBJ whole genome shotgun (WGS) entry which is preliminary data.</text>
</comment>
<dbReference type="InterPro" id="IPR010998">
    <property type="entry name" value="Integrase_recombinase_N"/>
</dbReference>
<dbReference type="Proteomes" id="UP001551482">
    <property type="component" value="Unassembled WGS sequence"/>
</dbReference>
<gene>
    <name evidence="7" type="ORF">AB0C36_21295</name>
</gene>
<feature type="domain" description="Core-binding (CB)" evidence="6">
    <location>
        <begin position="3"/>
        <end position="97"/>
    </location>
</feature>
<dbReference type="InterPro" id="IPR013762">
    <property type="entry name" value="Integrase-like_cat_sf"/>
</dbReference>
<dbReference type="Gene3D" id="1.10.443.10">
    <property type="entry name" value="Intergrase catalytic core"/>
    <property type="match status" value="1"/>
</dbReference>
<accession>A0ABV3DJV3</accession>
<keyword evidence="2 4" id="KW-0238">DNA-binding</keyword>
<evidence type="ECO:0000256" key="1">
    <source>
        <dbReference type="ARBA" id="ARBA00008857"/>
    </source>
</evidence>
<dbReference type="RefSeq" id="WP_358356254.1">
    <property type="nucleotide sequence ID" value="NZ_JBEZFP010000055.1"/>
</dbReference>
<dbReference type="InterPro" id="IPR002104">
    <property type="entry name" value="Integrase_catalytic"/>
</dbReference>
<protein>
    <submittedName>
        <fullName evidence="7">Tyrosine-type recombinase/integrase</fullName>
    </submittedName>
</protein>
<dbReference type="SUPFAM" id="SSF56349">
    <property type="entry name" value="DNA breaking-rejoining enzymes"/>
    <property type="match status" value="1"/>
</dbReference>
<dbReference type="InterPro" id="IPR050090">
    <property type="entry name" value="Tyrosine_recombinase_XerCD"/>
</dbReference>
<sequence>MPFDLDPLIKSWRRSLVARNLTPGTVVGYVQAAYGFRDFLLSYEPATPEEMRPAPEHLEDLHREHVEAWVSAKLESLAESTTSLHLSQLKVFLNWLVEEEELERSPAERVSPPVVEERPPAVLSEDALKAMLAARQGKSFAHRRDNAILRSFIDTGLRISELNKRCLDDVDLDLKVLHVLGKGRRGRAVPFGRQTALALDRYLRARARDYPTLDEPSSPLWINLNGQSLSVGGMRYLVGVMAEDAGVGPIHPHLFRHTFAHLWLASGGSEGDLMRIAGWLSSDMLRRYGASAAMERAHAAHRTLSPGDRL</sequence>
<dbReference type="PANTHER" id="PTHR30349:SF41">
    <property type="entry name" value="INTEGRASE_RECOMBINASE PROTEIN MJ0367-RELATED"/>
    <property type="match status" value="1"/>
</dbReference>
<name>A0ABV3DJV3_9ACTN</name>
<dbReference type="EMBL" id="JBEZFP010000055">
    <property type="protein sequence ID" value="MEU8136036.1"/>
    <property type="molecule type" value="Genomic_DNA"/>
</dbReference>
<evidence type="ECO:0000313" key="7">
    <source>
        <dbReference type="EMBL" id="MEU8136036.1"/>
    </source>
</evidence>
<keyword evidence="3" id="KW-0233">DNA recombination</keyword>
<dbReference type="PROSITE" id="PS51898">
    <property type="entry name" value="TYR_RECOMBINASE"/>
    <property type="match status" value="1"/>
</dbReference>